<dbReference type="AlphaFoldDB" id="A0A0A9GZH2"/>
<proteinExistence type="predicted"/>
<organism evidence="1">
    <name type="scientific">Arundo donax</name>
    <name type="common">Giant reed</name>
    <name type="synonym">Donax arundinaceus</name>
    <dbReference type="NCBI Taxonomy" id="35708"/>
    <lineage>
        <taxon>Eukaryota</taxon>
        <taxon>Viridiplantae</taxon>
        <taxon>Streptophyta</taxon>
        <taxon>Embryophyta</taxon>
        <taxon>Tracheophyta</taxon>
        <taxon>Spermatophyta</taxon>
        <taxon>Magnoliopsida</taxon>
        <taxon>Liliopsida</taxon>
        <taxon>Poales</taxon>
        <taxon>Poaceae</taxon>
        <taxon>PACMAD clade</taxon>
        <taxon>Arundinoideae</taxon>
        <taxon>Arundineae</taxon>
        <taxon>Arundo</taxon>
    </lineage>
</organism>
<protein>
    <submittedName>
        <fullName evidence="1">Uncharacterized protein</fullName>
    </submittedName>
</protein>
<reference evidence="1" key="2">
    <citation type="journal article" date="2015" name="Data Brief">
        <title>Shoot transcriptome of the giant reed, Arundo donax.</title>
        <authorList>
            <person name="Barrero R.A."/>
            <person name="Guerrero F.D."/>
            <person name="Moolhuijzen P."/>
            <person name="Goolsby J.A."/>
            <person name="Tidwell J."/>
            <person name="Bellgard S.E."/>
            <person name="Bellgard M.I."/>
        </authorList>
    </citation>
    <scope>NUCLEOTIDE SEQUENCE</scope>
    <source>
        <tissue evidence="1">Shoot tissue taken approximately 20 cm above the soil surface</tissue>
    </source>
</reference>
<evidence type="ECO:0000313" key="1">
    <source>
        <dbReference type="EMBL" id="JAE30385.1"/>
    </source>
</evidence>
<reference evidence="1" key="1">
    <citation type="submission" date="2014-09" db="EMBL/GenBank/DDBJ databases">
        <authorList>
            <person name="Magalhaes I.L.F."/>
            <person name="Oliveira U."/>
            <person name="Santos F.R."/>
            <person name="Vidigal T.H.D.A."/>
            <person name="Brescovit A.D."/>
            <person name="Santos A.J."/>
        </authorList>
    </citation>
    <scope>NUCLEOTIDE SEQUENCE</scope>
    <source>
        <tissue evidence="1">Shoot tissue taken approximately 20 cm above the soil surface</tissue>
    </source>
</reference>
<sequence>MFLYSTVSTLKPAFQKEITSLVRHKKQNIKHHSYIITTNT</sequence>
<accession>A0A0A9GZH2</accession>
<name>A0A0A9GZH2_ARUDO</name>
<dbReference type="EMBL" id="GBRH01167511">
    <property type="protein sequence ID" value="JAE30385.1"/>
    <property type="molecule type" value="Transcribed_RNA"/>
</dbReference>